<organism evidence="6 7">
    <name type="scientific">Oryza meyeriana var. granulata</name>
    <dbReference type="NCBI Taxonomy" id="110450"/>
    <lineage>
        <taxon>Eukaryota</taxon>
        <taxon>Viridiplantae</taxon>
        <taxon>Streptophyta</taxon>
        <taxon>Embryophyta</taxon>
        <taxon>Tracheophyta</taxon>
        <taxon>Spermatophyta</taxon>
        <taxon>Magnoliopsida</taxon>
        <taxon>Liliopsida</taxon>
        <taxon>Poales</taxon>
        <taxon>Poaceae</taxon>
        <taxon>BOP clade</taxon>
        <taxon>Oryzoideae</taxon>
        <taxon>Oryzeae</taxon>
        <taxon>Oryzinae</taxon>
        <taxon>Oryza</taxon>
        <taxon>Oryza meyeriana</taxon>
    </lineage>
</organism>
<name>A0A6G1F7P8_9ORYZ</name>
<evidence type="ECO:0000259" key="5">
    <source>
        <dbReference type="SMART" id="SM00382"/>
    </source>
</evidence>
<dbReference type="Gene3D" id="1.10.8.60">
    <property type="match status" value="1"/>
</dbReference>
<dbReference type="SMART" id="SM00382">
    <property type="entry name" value="AAA"/>
    <property type="match status" value="1"/>
</dbReference>
<feature type="repeat" description="ANK" evidence="4">
    <location>
        <begin position="146"/>
        <end position="182"/>
    </location>
</feature>
<dbReference type="InterPro" id="IPR050773">
    <property type="entry name" value="CbxX/CfxQ_RuBisCO_ESX"/>
</dbReference>
<dbReference type="EMBL" id="SPHZ02000001">
    <property type="protein sequence ID" value="KAF0932947.1"/>
    <property type="molecule type" value="Genomic_DNA"/>
</dbReference>
<dbReference type="PRINTS" id="PR00819">
    <property type="entry name" value="CBXCFQXSUPER"/>
</dbReference>
<feature type="repeat" description="ANK" evidence="4">
    <location>
        <begin position="86"/>
        <end position="118"/>
    </location>
</feature>
<evidence type="ECO:0000256" key="4">
    <source>
        <dbReference type="PROSITE-ProRule" id="PRU00023"/>
    </source>
</evidence>
<comment type="caution">
    <text evidence="6">The sequence shown here is derived from an EMBL/GenBank/DDBJ whole genome shotgun (WGS) entry which is preliminary data.</text>
</comment>
<evidence type="ECO:0000313" key="7">
    <source>
        <dbReference type="Proteomes" id="UP000479710"/>
    </source>
</evidence>
<dbReference type="AlphaFoldDB" id="A0A6G1F7P8"/>
<dbReference type="InterPro" id="IPR000641">
    <property type="entry name" value="CbxX/CfxQ"/>
</dbReference>
<dbReference type="GO" id="GO:0016887">
    <property type="term" value="F:ATP hydrolysis activity"/>
    <property type="evidence" value="ECO:0007669"/>
    <property type="project" value="InterPro"/>
</dbReference>
<evidence type="ECO:0000256" key="2">
    <source>
        <dbReference type="ARBA" id="ARBA00022741"/>
    </source>
</evidence>
<dbReference type="Pfam" id="PF00023">
    <property type="entry name" value="Ank"/>
    <property type="match status" value="1"/>
</dbReference>
<dbReference type="Proteomes" id="UP000479710">
    <property type="component" value="Unassembled WGS sequence"/>
</dbReference>
<feature type="domain" description="AAA+ ATPase" evidence="5">
    <location>
        <begin position="270"/>
        <end position="405"/>
    </location>
</feature>
<dbReference type="InterPro" id="IPR002110">
    <property type="entry name" value="Ankyrin_rpt"/>
</dbReference>
<dbReference type="PANTHER" id="PTHR43392:SF2">
    <property type="entry name" value="AAA-TYPE ATPASE FAMILY PROTEIN _ ANKYRIN REPEAT FAMILY PROTEIN"/>
    <property type="match status" value="1"/>
</dbReference>
<dbReference type="PANTHER" id="PTHR43392">
    <property type="entry name" value="AAA-TYPE ATPASE FAMILY PROTEIN / ANKYRIN REPEAT FAMILY PROTEIN"/>
    <property type="match status" value="1"/>
</dbReference>
<evidence type="ECO:0000256" key="1">
    <source>
        <dbReference type="ARBA" id="ARBA00010378"/>
    </source>
</evidence>
<accession>A0A6G1F7P8</accession>
<reference evidence="6 7" key="1">
    <citation type="submission" date="2019-11" db="EMBL/GenBank/DDBJ databases">
        <title>Whole genome sequence of Oryza granulata.</title>
        <authorList>
            <person name="Li W."/>
        </authorList>
    </citation>
    <scope>NUCLEOTIDE SEQUENCE [LARGE SCALE GENOMIC DNA]</scope>
    <source>
        <strain evidence="7">cv. Menghai</strain>
        <tissue evidence="6">Leaf</tissue>
    </source>
</reference>
<dbReference type="InterPro" id="IPR003593">
    <property type="entry name" value="AAA+_ATPase"/>
</dbReference>
<proteinExistence type="inferred from homology"/>
<dbReference type="InterPro" id="IPR036770">
    <property type="entry name" value="Ankyrin_rpt-contain_sf"/>
</dbReference>
<dbReference type="InterPro" id="IPR003959">
    <property type="entry name" value="ATPase_AAA_core"/>
</dbReference>
<dbReference type="Pfam" id="PF12796">
    <property type="entry name" value="Ank_2"/>
    <property type="match status" value="1"/>
</dbReference>
<sequence>MPVPGSQNGRPRPAKAETMHGLARAGDLAGVQRKLQENPALINDRNPVMSQTPLHVAAGYNNTGIVQFLLDFQGTDKVELEAKNMYGETPLHMAVKNSSCESAKLLLEHGAHIEAKANVGSTYLVFTFLSIPYCLCVPNTTSFLQNGMAPLHLAVWHALQAGDCSTVSVLLSYNADCYAKDDEGKIPLNHVPGGLGNEKLQKLLIRHMEEQKKWKALMSCREGKAMAEFEEAISQIVGLQELKMQLRRWARGMLFDEKRRAMGLGIASRRAPHMAFLGNPGTGKTMVARILGKLLHMVGVIPTDKVTEVQRTDLVGEFVGHTGPKTRRKIQDAEGGILFVDEAYRLIPMQKSDDKDYGVEALEEIMSVMDSGKIVVIFAGYCEPMKRVIASNDGFCRRVTKFFYFNDFSTTELAEILHLKMNNPSESSLLYGFKLDPTCSIEAIGELIARETTEERRRQMNGGLVDTLLINARENLDMRLDFNCDNANTMITITLEDLEAGLKQISRQRQLQ</sequence>
<dbReference type="Pfam" id="PF00004">
    <property type="entry name" value="AAA"/>
    <property type="match status" value="1"/>
</dbReference>
<protein>
    <recommendedName>
        <fullName evidence="5">AAA+ ATPase domain-containing protein</fullName>
    </recommendedName>
</protein>
<dbReference type="Gene3D" id="3.40.50.300">
    <property type="entry name" value="P-loop containing nucleotide triphosphate hydrolases"/>
    <property type="match status" value="1"/>
</dbReference>
<dbReference type="FunFam" id="3.40.50.300:FF:000216">
    <property type="entry name" value="Type VII secretion ATPase EccA"/>
    <property type="match status" value="1"/>
</dbReference>
<dbReference type="SUPFAM" id="SSF52540">
    <property type="entry name" value="P-loop containing nucleoside triphosphate hydrolases"/>
    <property type="match status" value="1"/>
</dbReference>
<dbReference type="FunFam" id="1.25.40.20:FF:000444">
    <property type="entry name" value="Protein cfxQ like"/>
    <property type="match status" value="1"/>
</dbReference>
<dbReference type="PROSITE" id="PS50297">
    <property type="entry name" value="ANK_REP_REGION"/>
    <property type="match status" value="2"/>
</dbReference>
<keyword evidence="4" id="KW-0040">ANK repeat</keyword>
<dbReference type="PROSITE" id="PS50088">
    <property type="entry name" value="ANK_REPEAT"/>
    <property type="match status" value="3"/>
</dbReference>
<keyword evidence="7" id="KW-1185">Reference proteome</keyword>
<dbReference type="CDD" id="cd00009">
    <property type="entry name" value="AAA"/>
    <property type="match status" value="1"/>
</dbReference>
<gene>
    <name evidence="6" type="ORF">E2562_013141</name>
</gene>
<evidence type="ECO:0000313" key="6">
    <source>
        <dbReference type="EMBL" id="KAF0932947.1"/>
    </source>
</evidence>
<dbReference type="SMART" id="SM00248">
    <property type="entry name" value="ANK"/>
    <property type="match status" value="3"/>
</dbReference>
<dbReference type="Gene3D" id="1.25.40.20">
    <property type="entry name" value="Ankyrin repeat-containing domain"/>
    <property type="match status" value="2"/>
</dbReference>
<keyword evidence="3" id="KW-0067">ATP-binding</keyword>
<dbReference type="OrthoDB" id="2423195at2759"/>
<keyword evidence="2" id="KW-0547">Nucleotide-binding</keyword>
<feature type="repeat" description="ANK" evidence="4">
    <location>
        <begin position="49"/>
        <end position="71"/>
    </location>
</feature>
<evidence type="ECO:0000256" key="3">
    <source>
        <dbReference type="ARBA" id="ARBA00022840"/>
    </source>
</evidence>
<comment type="similarity">
    <text evidence="1">Belongs to the CbxX/CfxQ family.</text>
</comment>
<dbReference type="GO" id="GO:0005524">
    <property type="term" value="F:ATP binding"/>
    <property type="evidence" value="ECO:0007669"/>
    <property type="project" value="UniProtKB-KW"/>
</dbReference>
<dbReference type="SUPFAM" id="SSF48403">
    <property type="entry name" value="Ankyrin repeat"/>
    <property type="match status" value="1"/>
</dbReference>
<dbReference type="InterPro" id="IPR027417">
    <property type="entry name" value="P-loop_NTPase"/>
</dbReference>